<dbReference type="Gene3D" id="3.30.200.20">
    <property type="entry name" value="Phosphorylase Kinase, domain 1"/>
    <property type="match status" value="1"/>
</dbReference>
<sequence>MTFKPLSIINHTLSKTASFLGIKLSAAIISCIVFILLLVLIFTLAFIYWRLKTRNIHKSPKHEAASIKYIGKRSMDRRPLADIEMGIKTREKQVRYLGYLPSIDENNSASVEIFGRFMLEEIEAVTNGLAYGNLIGSGEYAEVFHGFLIDNTHVAVKNLLITNRCSMETFVREAETMMLIRHKNLVKLLGYCAQDTYRMLVYEYVENENLEHWLHKNTNNVSNLTWDIRMKIIKGIAKGLAYLHEDTEPSVVHRNIKSINIHLDEQWNPKISEVGINKFLSPASNYYPPTGMSGYLDPEYDSNRAIDEIKSDVYSFGVLVMEIISGKRAILESTVNEIEEYLVDWIKFMVAEEKFDLIPDPSLHELPCRKELKRILLIALRCVDFEAKRRPKMGEILHMLEPRDLLLSDVRSILKQSKNR</sequence>
<dbReference type="GO" id="GO:0016020">
    <property type="term" value="C:membrane"/>
    <property type="evidence" value="ECO:0007669"/>
    <property type="project" value="UniProtKB-SubCell"/>
</dbReference>
<comment type="subcellular location">
    <subcellularLocation>
        <location evidence="1">Membrane</location>
        <topology evidence="1">Single-pass membrane protein</topology>
    </subcellularLocation>
</comment>
<evidence type="ECO:0000256" key="2">
    <source>
        <dbReference type="ARBA" id="ARBA00012513"/>
    </source>
</evidence>
<gene>
    <name evidence="17" type="ORF">CASFOL_023623</name>
</gene>
<evidence type="ECO:0000256" key="14">
    <source>
        <dbReference type="PROSITE-ProRule" id="PRU10141"/>
    </source>
</evidence>
<feature type="transmembrane region" description="Helical" evidence="15">
    <location>
        <begin position="20"/>
        <end position="49"/>
    </location>
</feature>
<evidence type="ECO:0000256" key="12">
    <source>
        <dbReference type="ARBA" id="ARBA00047899"/>
    </source>
</evidence>
<dbReference type="PROSITE" id="PS00107">
    <property type="entry name" value="PROTEIN_KINASE_ATP"/>
    <property type="match status" value="1"/>
</dbReference>
<comment type="catalytic activity">
    <reaction evidence="13">
        <text>L-seryl-[protein] + ATP = O-phospho-L-seryl-[protein] + ADP + H(+)</text>
        <dbReference type="Rhea" id="RHEA:17989"/>
        <dbReference type="Rhea" id="RHEA-COMP:9863"/>
        <dbReference type="Rhea" id="RHEA-COMP:11604"/>
        <dbReference type="ChEBI" id="CHEBI:15378"/>
        <dbReference type="ChEBI" id="CHEBI:29999"/>
        <dbReference type="ChEBI" id="CHEBI:30616"/>
        <dbReference type="ChEBI" id="CHEBI:83421"/>
        <dbReference type="ChEBI" id="CHEBI:456216"/>
        <dbReference type="EC" id="2.7.11.1"/>
    </reaction>
</comment>
<keyword evidence="11 15" id="KW-0472">Membrane</keyword>
<evidence type="ECO:0000256" key="4">
    <source>
        <dbReference type="ARBA" id="ARBA00022553"/>
    </source>
</evidence>
<evidence type="ECO:0000256" key="9">
    <source>
        <dbReference type="ARBA" id="ARBA00022840"/>
    </source>
</evidence>
<organism evidence="17 18">
    <name type="scientific">Castilleja foliolosa</name>
    <dbReference type="NCBI Taxonomy" id="1961234"/>
    <lineage>
        <taxon>Eukaryota</taxon>
        <taxon>Viridiplantae</taxon>
        <taxon>Streptophyta</taxon>
        <taxon>Embryophyta</taxon>
        <taxon>Tracheophyta</taxon>
        <taxon>Spermatophyta</taxon>
        <taxon>Magnoliopsida</taxon>
        <taxon>eudicotyledons</taxon>
        <taxon>Gunneridae</taxon>
        <taxon>Pentapetalae</taxon>
        <taxon>asterids</taxon>
        <taxon>lamiids</taxon>
        <taxon>Lamiales</taxon>
        <taxon>Orobanchaceae</taxon>
        <taxon>Pedicularideae</taxon>
        <taxon>Castillejinae</taxon>
        <taxon>Castilleja</taxon>
    </lineage>
</organism>
<keyword evidence="6 15" id="KW-0812">Transmembrane</keyword>
<keyword evidence="10 15" id="KW-1133">Transmembrane helix</keyword>
<comment type="catalytic activity">
    <reaction evidence="12">
        <text>L-threonyl-[protein] + ATP = O-phospho-L-threonyl-[protein] + ADP + H(+)</text>
        <dbReference type="Rhea" id="RHEA:46608"/>
        <dbReference type="Rhea" id="RHEA-COMP:11060"/>
        <dbReference type="Rhea" id="RHEA-COMP:11605"/>
        <dbReference type="ChEBI" id="CHEBI:15378"/>
        <dbReference type="ChEBI" id="CHEBI:30013"/>
        <dbReference type="ChEBI" id="CHEBI:30616"/>
        <dbReference type="ChEBI" id="CHEBI:61977"/>
        <dbReference type="ChEBI" id="CHEBI:456216"/>
        <dbReference type="EC" id="2.7.11.1"/>
    </reaction>
</comment>
<dbReference type="InterPro" id="IPR000719">
    <property type="entry name" value="Prot_kinase_dom"/>
</dbReference>
<dbReference type="PANTHER" id="PTHR47984:SF39">
    <property type="entry name" value="PROTEIN KINASE DOMAIN-CONTAINING PROTEIN"/>
    <property type="match status" value="1"/>
</dbReference>
<keyword evidence="7 14" id="KW-0547">Nucleotide-binding</keyword>
<evidence type="ECO:0000313" key="18">
    <source>
        <dbReference type="Proteomes" id="UP001632038"/>
    </source>
</evidence>
<keyword evidence="4" id="KW-0597">Phosphoprotein</keyword>
<dbReference type="InterPro" id="IPR052232">
    <property type="entry name" value="RLK_Ser/Thr-Kinase"/>
</dbReference>
<dbReference type="EMBL" id="JAVIJP010000032">
    <property type="protein sequence ID" value="KAL3630639.1"/>
    <property type="molecule type" value="Genomic_DNA"/>
</dbReference>
<dbReference type="AlphaFoldDB" id="A0ABD3CN27"/>
<evidence type="ECO:0000256" key="3">
    <source>
        <dbReference type="ARBA" id="ARBA00022527"/>
    </source>
</evidence>
<keyword evidence="3" id="KW-0723">Serine/threonine-protein kinase</keyword>
<dbReference type="PANTHER" id="PTHR47984">
    <property type="entry name" value="OS01G0323000 PROTEIN"/>
    <property type="match status" value="1"/>
</dbReference>
<evidence type="ECO:0000256" key="6">
    <source>
        <dbReference type="ARBA" id="ARBA00022692"/>
    </source>
</evidence>
<dbReference type="Gene3D" id="1.10.510.10">
    <property type="entry name" value="Transferase(Phosphotransferase) domain 1"/>
    <property type="match status" value="1"/>
</dbReference>
<feature type="binding site" evidence="14">
    <location>
        <position position="157"/>
    </location>
    <ligand>
        <name>ATP</name>
        <dbReference type="ChEBI" id="CHEBI:30616"/>
    </ligand>
</feature>
<evidence type="ECO:0000256" key="7">
    <source>
        <dbReference type="ARBA" id="ARBA00022741"/>
    </source>
</evidence>
<dbReference type="Pfam" id="PF07714">
    <property type="entry name" value="PK_Tyr_Ser-Thr"/>
    <property type="match status" value="1"/>
</dbReference>
<dbReference type="EC" id="2.7.11.1" evidence="2"/>
<dbReference type="PROSITE" id="PS50011">
    <property type="entry name" value="PROTEIN_KINASE_DOM"/>
    <property type="match status" value="1"/>
</dbReference>
<dbReference type="SUPFAM" id="SSF56112">
    <property type="entry name" value="Protein kinase-like (PK-like)"/>
    <property type="match status" value="1"/>
</dbReference>
<keyword evidence="8" id="KW-0418">Kinase</keyword>
<evidence type="ECO:0000256" key="11">
    <source>
        <dbReference type="ARBA" id="ARBA00023136"/>
    </source>
</evidence>
<keyword evidence="9 14" id="KW-0067">ATP-binding</keyword>
<dbReference type="InterPro" id="IPR001245">
    <property type="entry name" value="Ser-Thr/Tyr_kinase_cat_dom"/>
</dbReference>
<evidence type="ECO:0000256" key="13">
    <source>
        <dbReference type="ARBA" id="ARBA00048679"/>
    </source>
</evidence>
<evidence type="ECO:0000256" key="8">
    <source>
        <dbReference type="ARBA" id="ARBA00022777"/>
    </source>
</evidence>
<feature type="domain" description="Protein kinase" evidence="16">
    <location>
        <begin position="129"/>
        <end position="406"/>
    </location>
</feature>
<reference evidence="18" key="1">
    <citation type="journal article" date="2024" name="IScience">
        <title>Strigolactones Initiate the Formation of Haustorium-like Structures in Castilleja.</title>
        <authorList>
            <person name="Buerger M."/>
            <person name="Peterson D."/>
            <person name="Chory J."/>
        </authorList>
    </citation>
    <scope>NUCLEOTIDE SEQUENCE [LARGE SCALE GENOMIC DNA]</scope>
</reference>
<evidence type="ECO:0000256" key="1">
    <source>
        <dbReference type="ARBA" id="ARBA00004167"/>
    </source>
</evidence>
<proteinExistence type="predicted"/>
<keyword evidence="5" id="KW-0808">Transferase</keyword>
<dbReference type="GO" id="GO:0005524">
    <property type="term" value="F:ATP binding"/>
    <property type="evidence" value="ECO:0007669"/>
    <property type="project" value="UniProtKB-UniRule"/>
</dbReference>
<evidence type="ECO:0000256" key="15">
    <source>
        <dbReference type="SAM" id="Phobius"/>
    </source>
</evidence>
<protein>
    <recommendedName>
        <fullName evidence="2">non-specific serine/threonine protein kinase</fullName>
        <ecNumber evidence="2">2.7.11.1</ecNumber>
    </recommendedName>
</protein>
<keyword evidence="18" id="KW-1185">Reference proteome</keyword>
<dbReference type="Proteomes" id="UP001632038">
    <property type="component" value="Unassembled WGS sequence"/>
</dbReference>
<name>A0ABD3CN27_9LAMI</name>
<evidence type="ECO:0000313" key="17">
    <source>
        <dbReference type="EMBL" id="KAL3630639.1"/>
    </source>
</evidence>
<dbReference type="InterPro" id="IPR011009">
    <property type="entry name" value="Kinase-like_dom_sf"/>
</dbReference>
<comment type="caution">
    <text evidence="17">The sequence shown here is derived from an EMBL/GenBank/DDBJ whole genome shotgun (WGS) entry which is preliminary data.</text>
</comment>
<evidence type="ECO:0000256" key="10">
    <source>
        <dbReference type="ARBA" id="ARBA00022989"/>
    </source>
</evidence>
<dbReference type="FunFam" id="1.10.510.10:FF:000035">
    <property type="entry name" value="Putative receptor-like serine/threonine-protein kinase"/>
    <property type="match status" value="1"/>
</dbReference>
<evidence type="ECO:0000256" key="5">
    <source>
        <dbReference type="ARBA" id="ARBA00022679"/>
    </source>
</evidence>
<evidence type="ECO:0000259" key="16">
    <source>
        <dbReference type="PROSITE" id="PS50011"/>
    </source>
</evidence>
<accession>A0ABD3CN27</accession>
<dbReference type="GO" id="GO:0004674">
    <property type="term" value="F:protein serine/threonine kinase activity"/>
    <property type="evidence" value="ECO:0007669"/>
    <property type="project" value="UniProtKB-KW"/>
</dbReference>
<dbReference type="InterPro" id="IPR017441">
    <property type="entry name" value="Protein_kinase_ATP_BS"/>
</dbReference>